<evidence type="ECO:0000259" key="11">
    <source>
        <dbReference type="Pfam" id="PF03033"/>
    </source>
</evidence>
<evidence type="ECO:0000256" key="8">
    <source>
        <dbReference type="ARBA" id="ARBA00023306"/>
    </source>
</evidence>
<comment type="function">
    <text evidence="10">Cell wall formation. Catalyzes the transfer of a GlcNAc subunit on undecaprenyl-pyrophosphoryl-MurNAc-pentapeptide (lipid intermediate I) to form undecaprenyl-pyrophosphoryl-MurNAc-(pentapeptide)GlcNAc (lipid intermediate II).</text>
</comment>
<reference evidence="13" key="1">
    <citation type="journal article" date="2020" name="mSystems">
        <title>Genome- and Community-Level Interaction Insights into Carbon Utilization and Element Cycling Functions of Hydrothermarchaeota in Hydrothermal Sediment.</title>
        <authorList>
            <person name="Zhou Z."/>
            <person name="Liu Y."/>
            <person name="Xu W."/>
            <person name="Pan J."/>
            <person name="Luo Z.H."/>
            <person name="Li M."/>
        </authorList>
    </citation>
    <scope>NUCLEOTIDE SEQUENCE [LARGE SCALE GENOMIC DNA]</scope>
    <source>
        <strain evidence="13">SpSt-81</strain>
    </source>
</reference>
<dbReference type="Pfam" id="PF03033">
    <property type="entry name" value="Glyco_transf_28"/>
    <property type="match status" value="1"/>
</dbReference>
<feature type="domain" description="Glycosyltransferase family 28 N-terminal" evidence="11">
    <location>
        <begin position="5"/>
        <end position="135"/>
    </location>
</feature>
<evidence type="ECO:0000256" key="3">
    <source>
        <dbReference type="ARBA" id="ARBA00022676"/>
    </source>
</evidence>
<dbReference type="SUPFAM" id="SSF53756">
    <property type="entry name" value="UDP-Glycosyltransferase/glycogen phosphorylase"/>
    <property type="match status" value="1"/>
</dbReference>
<dbReference type="InterPro" id="IPR006009">
    <property type="entry name" value="GlcNAc_MurG"/>
</dbReference>
<dbReference type="GO" id="GO:0071555">
    <property type="term" value="P:cell wall organization"/>
    <property type="evidence" value="ECO:0007669"/>
    <property type="project" value="UniProtKB-KW"/>
</dbReference>
<dbReference type="HAMAP" id="MF_00033">
    <property type="entry name" value="MurG"/>
    <property type="match status" value="1"/>
</dbReference>
<comment type="subcellular location">
    <subcellularLocation>
        <location evidence="10">Cell membrane</location>
        <topology evidence="10">Peripheral membrane protein</topology>
        <orientation evidence="10">Cytoplasmic side</orientation>
    </subcellularLocation>
</comment>
<dbReference type="GO" id="GO:0050511">
    <property type="term" value="F:undecaprenyldiphospho-muramoylpentapeptide beta-N-acetylglucosaminyltransferase activity"/>
    <property type="evidence" value="ECO:0007669"/>
    <property type="project" value="UniProtKB-UniRule"/>
</dbReference>
<keyword evidence="3 10" id="KW-0328">Glycosyltransferase</keyword>
<accession>A0A7C3MID8</accession>
<dbReference type="GO" id="GO:0009252">
    <property type="term" value="P:peptidoglycan biosynthetic process"/>
    <property type="evidence" value="ECO:0007669"/>
    <property type="project" value="UniProtKB-UniRule"/>
</dbReference>
<keyword evidence="5 10" id="KW-0133">Cell shape</keyword>
<feature type="binding site" evidence="10">
    <location>
        <position position="189"/>
    </location>
    <ligand>
        <name>UDP-N-acetyl-alpha-D-glucosamine</name>
        <dbReference type="ChEBI" id="CHEBI:57705"/>
    </ligand>
</feature>
<keyword evidence="1 10" id="KW-1003">Cell membrane</keyword>
<keyword evidence="6 10" id="KW-0573">Peptidoglycan synthesis</keyword>
<dbReference type="Gene3D" id="3.40.50.2000">
    <property type="entry name" value="Glycogen Phosphorylase B"/>
    <property type="match status" value="2"/>
</dbReference>
<gene>
    <name evidence="10" type="primary">murG</name>
    <name evidence="13" type="ORF">ENW00_06950</name>
</gene>
<evidence type="ECO:0000256" key="6">
    <source>
        <dbReference type="ARBA" id="ARBA00022984"/>
    </source>
</evidence>
<proteinExistence type="inferred from homology"/>
<feature type="binding site" evidence="10">
    <location>
        <begin position="11"/>
        <end position="13"/>
    </location>
    <ligand>
        <name>UDP-N-acetyl-alpha-D-glucosamine</name>
        <dbReference type="ChEBI" id="CHEBI:57705"/>
    </ligand>
</feature>
<evidence type="ECO:0000256" key="2">
    <source>
        <dbReference type="ARBA" id="ARBA00022618"/>
    </source>
</evidence>
<dbReference type="PANTHER" id="PTHR21015">
    <property type="entry name" value="UDP-N-ACETYLGLUCOSAMINE--N-ACETYLMURAMYL-(PENTAPEPTIDE) PYROPHOSPHORYL-UNDECAPRENOL N-ACETYLGLUCOSAMINE TRANSFERASE 1"/>
    <property type="match status" value="1"/>
</dbReference>
<evidence type="ECO:0000256" key="7">
    <source>
        <dbReference type="ARBA" id="ARBA00023136"/>
    </source>
</evidence>
<dbReference type="EMBL" id="DTIN01000025">
    <property type="protein sequence ID" value="HFX13868.1"/>
    <property type="molecule type" value="Genomic_DNA"/>
</dbReference>
<keyword evidence="4 10" id="KW-0808">Transferase</keyword>
<evidence type="ECO:0000256" key="10">
    <source>
        <dbReference type="HAMAP-Rule" id="MF_00033"/>
    </source>
</evidence>
<dbReference type="AlphaFoldDB" id="A0A7C3MID8"/>
<keyword evidence="7 10" id="KW-0472">Membrane</keyword>
<evidence type="ECO:0000256" key="4">
    <source>
        <dbReference type="ARBA" id="ARBA00022679"/>
    </source>
</evidence>
<dbReference type="CDD" id="cd03785">
    <property type="entry name" value="GT28_MurG"/>
    <property type="match status" value="1"/>
</dbReference>
<evidence type="ECO:0000259" key="12">
    <source>
        <dbReference type="Pfam" id="PF04101"/>
    </source>
</evidence>
<dbReference type="EC" id="2.4.1.227" evidence="10"/>
<evidence type="ECO:0000256" key="9">
    <source>
        <dbReference type="ARBA" id="ARBA00023316"/>
    </source>
</evidence>
<comment type="caution">
    <text evidence="10">Lacks conserved residue(s) required for the propagation of feature annotation.</text>
</comment>
<feature type="binding site" evidence="10">
    <location>
        <position position="245"/>
    </location>
    <ligand>
        <name>UDP-N-acetyl-alpha-D-glucosamine</name>
        <dbReference type="ChEBI" id="CHEBI:57705"/>
    </ligand>
</feature>
<feature type="binding site" evidence="10">
    <location>
        <position position="290"/>
    </location>
    <ligand>
        <name>UDP-N-acetyl-alpha-D-glucosamine</name>
        <dbReference type="ChEBI" id="CHEBI:57705"/>
    </ligand>
</feature>
<dbReference type="PANTHER" id="PTHR21015:SF22">
    <property type="entry name" value="GLYCOSYLTRANSFERASE"/>
    <property type="match status" value="1"/>
</dbReference>
<evidence type="ECO:0000256" key="1">
    <source>
        <dbReference type="ARBA" id="ARBA00022475"/>
    </source>
</evidence>
<protein>
    <recommendedName>
        <fullName evidence="10">UDP-N-acetylglucosamine--N-acetylmuramyl-(pentapeptide) pyrophosphoryl-undecaprenol N-acetylglucosamine transferase</fullName>
        <ecNumber evidence="10">2.4.1.227</ecNumber>
    </recommendedName>
    <alternativeName>
        <fullName evidence="10">Undecaprenyl-PP-MurNAc-pentapeptide-UDPGlcNAc GlcNAc transferase</fullName>
    </alternativeName>
</protein>
<evidence type="ECO:0000256" key="5">
    <source>
        <dbReference type="ARBA" id="ARBA00022960"/>
    </source>
</evidence>
<keyword evidence="9 10" id="KW-0961">Cell wall biogenesis/degradation</keyword>
<evidence type="ECO:0000313" key="13">
    <source>
        <dbReference type="EMBL" id="HFX13868.1"/>
    </source>
</evidence>
<dbReference type="GO" id="GO:0005886">
    <property type="term" value="C:plasma membrane"/>
    <property type="evidence" value="ECO:0007669"/>
    <property type="project" value="UniProtKB-SubCell"/>
</dbReference>
<feature type="binding site" evidence="10">
    <location>
        <position position="117"/>
    </location>
    <ligand>
        <name>UDP-N-acetyl-alpha-D-glucosamine</name>
        <dbReference type="ChEBI" id="CHEBI:57705"/>
    </ligand>
</feature>
<keyword evidence="8 10" id="KW-0131">Cell cycle</keyword>
<keyword evidence="2 10" id="KW-0132">Cell division</keyword>
<comment type="caution">
    <text evidence="13">The sequence shown here is derived from an EMBL/GenBank/DDBJ whole genome shotgun (WGS) entry which is preliminary data.</text>
</comment>
<comment type="catalytic activity">
    <reaction evidence="10">
        <text>di-trans,octa-cis-undecaprenyl diphospho-N-acetyl-alpha-D-muramoyl-L-alanyl-D-glutamyl-meso-2,6-diaminopimeloyl-D-alanyl-D-alanine + UDP-N-acetyl-alpha-D-glucosamine = di-trans,octa-cis-undecaprenyl diphospho-[N-acetyl-alpha-D-glucosaminyl-(1-&gt;4)]-N-acetyl-alpha-D-muramoyl-L-alanyl-D-glutamyl-meso-2,6-diaminopimeloyl-D-alanyl-D-alanine + UDP + H(+)</text>
        <dbReference type="Rhea" id="RHEA:31227"/>
        <dbReference type="ChEBI" id="CHEBI:15378"/>
        <dbReference type="ChEBI" id="CHEBI:57705"/>
        <dbReference type="ChEBI" id="CHEBI:58223"/>
        <dbReference type="ChEBI" id="CHEBI:61387"/>
        <dbReference type="ChEBI" id="CHEBI:61388"/>
        <dbReference type="EC" id="2.4.1.227"/>
    </reaction>
</comment>
<dbReference type="InterPro" id="IPR007235">
    <property type="entry name" value="Glyco_trans_28_C"/>
</dbReference>
<name>A0A7C3MID8_DICTH</name>
<comment type="pathway">
    <text evidence="10">Cell wall biogenesis; peptidoglycan biosynthesis.</text>
</comment>
<comment type="similarity">
    <text evidence="10">Belongs to the glycosyltransferase 28 family. MurG subfamily.</text>
</comment>
<organism evidence="13">
    <name type="scientific">Dictyoglomus thermophilum</name>
    <dbReference type="NCBI Taxonomy" id="14"/>
    <lineage>
        <taxon>Bacteria</taxon>
        <taxon>Pseudomonadati</taxon>
        <taxon>Dictyoglomota</taxon>
        <taxon>Dictyoglomia</taxon>
        <taxon>Dictyoglomales</taxon>
        <taxon>Dictyoglomaceae</taxon>
        <taxon>Dictyoglomus</taxon>
    </lineage>
</organism>
<dbReference type="GO" id="GO:0051301">
    <property type="term" value="P:cell division"/>
    <property type="evidence" value="ECO:0007669"/>
    <property type="project" value="UniProtKB-KW"/>
</dbReference>
<dbReference type="GO" id="GO:0005975">
    <property type="term" value="P:carbohydrate metabolic process"/>
    <property type="evidence" value="ECO:0007669"/>
    <property type="project" value="InterPro"/>
</dbReference>
<dbReference type="InterPro" id="IPR004276">
    <property type="entry name" value="GlycoTrans_28_N"/>
</dbReference>
<feature type="domain" description="Glycosyl transferase family 28 C-terminal" evidence="12">
    <location>
        <begin position="183"/>
        <end position="328"/>
    </location>
</feature>
<dbReference type="GO" id="GO:0008360">
    <property type="term" value="P:regulation of cell shape"/>
    <property type="evidence" value="ECO:0007669"/>
    <property type="project" value="UniProtKB-KW"/>
</dbReference>
<sequence>MISLVFAAGGTGGHVIPAINMADFIISKAPHWKIIFIGRENSLEERLIVGKYQFYGLPLNRSTELKSIKFLSSVKKSIHILNEIKPDLLIVFGSYITVPVLISAIIRRYPFWLHEQNVIPGRVTKLFTPFSTGVAVTFSDTKKYLGDRSKIFVTGNFIKTELLTLDKENCKKELGFQTDRKLLLITGGSQGARMINMVVKEIIPQLLENGWQVLHQIGEKNYVEFVKDIPLEEWVNKGYNPVPFIKNMEIAIRASDLAISRAGATTISQFLVAGLPAIYIPYPYAKDNHQIYNAEFVVKRGGGEIIFEKDLNHDLLFKHIMNWDDNRLLEASSACISISNPYGREYFWNLILETLEGRN</sequence>
<dbReference type="Pfam" id="PF04101">
    <property type="entry name" value="Glyco_tran_28_C"/>
    <property type="match status" value="1"/>
</dbReference>
<dbReference type="UniPathway" id="UPA00219"/>